<dbReference type="Proteomes" id="UP000243535">
    <property type="component" value="Unassembled WGS sequence"/>
</dbReference>
<keyword evidence="4" id="KW-0862">Zinc</keyword>
<dbReference type="PANTHER" id="PTHR30096:SF0">
    <property type="entry name" value="4,5-DOPA DIOXYGENASE EXTRADIOL-LIKE PROTEIN"/>
    <property type="match status" value="1"/>
</dbReference>
<dbReference type="PANTHER" id="PTHR30096">
    <property type="entry name" value="4,5-DOPA DIOXYGENASE EXTRADIOL-LIKE PROTEIN"/>
    <property type="match status" value="1"/>
</dbReference>
<dbReference type="SUPFAM" id="SSF53213">
    <property type="entry name" value="LigB-like"/>
    <property type="match status" value="1"/>
</dbReference>
<dbReference type="InterPro" id="IPR014436">
    <property type="entry name" value="Extradiol_dOase_DODA"/>
</dbReference>
<evidence type="ECO:0000259" key="6">
    <source>
        <dbReference type="Pfam" id="PF02900"/>
    </source>
</evidence>
<dbReference type="GO" id="GO:0016702">
    <property type="term" value="F:oxidoreductase activity, acting on single donors with incorporation of molecular oxygen, incorporation of two atoms of oxygen"/>
    <property type="evidence" value="ECO:0007669"/>
    <property type="project" value="UniProtKB-ARBA"/>
</dbReference>
<evidence type="ECO:0000256" key="5">
    <source>
        <dbReference type="ARBA" id="ARBA00023002"/>
    </source>
</evidence>
<protein>
    <submittedName>
        <fullName evidence="7">Aromatic ring-opening dioxygenase, catalytic subunit, LigB family</fullName>
    </submittedName>
</protein>
<comment type="cofactor">
    <cofactor evidence="1">
        <name>Zn(2+)</name>
        <dbReference type="ChEBI" id="CHEBI:29105"/>
    </cofactor>
</comment>
<name>A0A0K6GTX0_9NEIS</name>
<organism evidence="7 8">
    <name type="scientific">Gulbenkiania indica</name>
    <dbReference type="NCBI Taxonomy" id="375574"/>
    <lineage>
        <taxon>Bacteria</taxon>
        <taxon>Pseudomonadati</taxon>
        <taxon>Pseudomonadota</taxon>
        <taxon>Betaproteobacteria</taxon>
        <taxon>Neisseriales</taxon>
        <taxon>Chromobacteriaceae</taxon>
        <taxon>Gulbenkiania</taxon>
    </lineage>
</organism>
<evidence type="ECO:0000313" key="7">
    <source>
        <dbReference type="EMBL" id="CUA82166.1"/>
    </source>
</evidence>
<evidence type="ECO:0000256" key="3">
    <source>
        <dbReference type="ARBA" id="ARBA00022723"/>
    </source>
</evidence>
<dbReference type="PIRSF" id="PIRSF006157">
    <property type="entry name" value="Doxgns_DODA"/>
    <property type="match status" value="1"/>
</dbReference>
<keyword evidence="3" id="KW-0479">Metal-binding</keyword>
<dbReference type="STRING" id="375574.GCA_001418035_00819"/>
<dbReference type="Gene3D" id="3.40.830.10">
    <property type="entry name" value="LigB-like"/>
    <property type="match status" value="1"/>
</dbReference>
<gene>
    <name evidence="7" type="ORF">Ga0061063_1026</name>
</gene>
<evidence type="ECO:0000256" key="1">
    <source>
        <dbReference type="ARBA" id="ARBA00001947"/>
    </source>
</evidence>
<evidence type="ECO:0000256" key="4">
    <source>
        <dbReference type="ARBA" id="ARBA00022833"/>
    </source>
</evidence>
<proteinExistence type="inferred from homology"/>
<feature type="domain" description="Extradiol ring-cleavage dioxygenase class III enzyme subunit B" evidence="6">
    <location>
        <begin position="7"/>
        <end position="246"/>
    </location>
</feature>
<sequence>MSVLPVLFISHGAPTLALEDSPTGRFLDTLASRWARPSAIIVVSAHWEAPSVTVNFTPQPSTVHDFGGFPRALYQLRYPVRSDLGLADAVFERLEAAGLSPKRTTDRGLDHGAWVPLLRMYPGADVPVVAVSLPWQASPDTLMTLGEALAPLREDGRVLVLASGSLTHNLYALTADGSPTAAWAHDFSSWVAARLEAGDREALRAWQDQAPFARQNHPSAEHFNPLLVACGAARKPLKAHRLHEDWRFGVLSMAAWQLD</sequence>
<comment type="similarity">
    <text evidence="2">Belongs to the DODA-type extradiol aromatic ring-opening dioxygenase family.</text>
</comment>
<dbReference type="EMBL" id="CYHA01000002">
    <property type="protein sequence ID" value="CUA82166.1"/>
    <property type="molecule type" value="Genomic_DNA"/>
</dbReference>
<dbReference type="InterPro" id="IPR004183">
    <property type="entry name" value="Xdiol_dOase_suB"/>
</dbReference>
<keyword evidence="8" id="KW-1185">Reference proteome</keyword>
<dbReference type="AlphaFoldDB" id="A0A0K6GTX0"/>
<dbReference type="GO" id="GO:0008270">
    <property type="term" value="F:zinc ion binding"/>
    <property type="evidence" value="ECO:0007669"/>
    <property type="project" value="InterPro"/>
</dbReference>
<accession>A0A0K6GTX0</accession>
<keyword evidence="7" id="KW-0223">Dioxygenase</keyword>
<dbReference type="Pfam" id="PF02900">
    <property type="entry name" value="LigB"/>
    <property type="match status" value="1"/>
</dbReference>
<dbReference type="OrthoDB" id="9790889at2"/>
<dbReference type="CDD" id="cd07363">
    <property type="entry name" value="45_DOPA_Dioxygenase"/>
    <property type="match status" value="1"/>
</dbReference>
<dbReference type="RefSeq" id="WP_055433509.1">
    <property type="nucleotide sequence ID" value="NZ_CYHA01000002.1"/>
</dbReference>
<reference evidence="8" key="1">
    <citation type="submission" date="2015-08" db="EMBL/GenBank/DDBJ databases">
        <authorList>
            <person name="Varghese N."/>
        </authorList>
    </citation>
    <scope>NUCLEOTIDE SEQUENCE [LARGE SCALE GENOMIC DNA]</scope>
    <source>
        <strain evidence="8">DSM 17901</strain>
    </source>
</reference>
<keyword evidence="5" id="KW-0560">Oxidoreductase</keyword>
<evidence type="ECO:0000313" key="8">
    <source>
        <dbReference type="Proteomes" id="UP000243535"/>
    </source>
</evidence>
<evidence type="ECO:0000256" key="2">
    <source>
        <dbReference type="ARBA" id="ARBA00007581"/>
    </source>
</evidence>
<dbReference type="GO" id="GO:0008198">
    <property type="term" value="F:ferrous iron binding"/>
    <property type="evidence" value="ECO:0007669"/>
    <property type="project" value="InterPro"/>
</dbReference>